<dbReference type="SUPFAM" id="SSF53822">
    <property type="entry name" value="Periplasmic binding protein-like I"/>
    <property type="match status" value="1"/>
</dbReference>
<dbReference type="Gene3D" id="1.10.260.40">
    <property type="entry name" value="lambda repressor-like DNA-binding domains"/>
    <property type="match status" value="1"/>
</dbReference>
<evidence type="ECO:0000256" key="2">
    <source>
        <dbReference type="ARBA" id="ARBA00023015"/>
    </source>
</evidence>
<keyword evidence="2" id="KW-0805">Transcription regulation</keyword>
<dbReference type="InterPro" id="IPR028082">
    <property type="entry name" value="Peripla_BP_I"/>
</dbReference>
<comment type="caution">
    <text evidence="6">The sequence shown here is derived from an EMBL/GenBank/DDBJ whole genome shotgun (WGS) entry which is preliminary data.</text>
</comment>
<keyword evidence="7" id="KW-1185">Reference proteome</keyword>
<feature type="domain" description="HTH lacI-type" evidence="5">
    <location>
        <begin position="6"/>
        <end position="60"/>
    </location>
</feature>
<accession>A0A4Q9DST7</accession>
<dbReference type="OrthoDB" id="9775106at2"/>
<evidence type="ECO:0000256" key="1">
    <source>
        <dbReference type="ARBA" id="ARBA00022491"/>
    </source>
</evidence>
<dbReference type="PANTHER" id="PTHR30146:SF148">
    <property type="entry name" value="HTH-TYPE TRANSCRIPTIONAL REPRESSOR PURR-RELATED"/>
    <property type="match status" value="1"/>
</dbReference>
<dbReference type="InterPro" id="IPR046335">
    <property type="entry name" value="LacI/GalR-like_sensor"/>
</dbReference>
<sequence length="346" mass="38197">MKKIDLRSQEIAEIAGVSRSTVSRVINNYANVPPKTREKVLKVIEQYGYTPNISARTLAGKKTKIIGLFFIDQWQFSKDSSANMLITGVIESAAAMGYIVLTTVVRDLKNPESMKNVKEMFYQSSITAGIFIGAENHEPVIEELISEGFIIGVLDQVLPGRNEPNRIVYNLNNEAVARKAVDYLYGLNHTRIGIINGDLKKAPANFKFKGFLSQMEHHGLDVNKAWIMHGNYEAGSYEAMTNLLANSSDLPTAIFAVSDSLAFGAIRAINDFSLKVPDDISVIGMNDQPLSAYYKPALTTFRVNYDQLTAGVTQNVIRTVENGVTGDSVISTLDCTLIERESCKKI</sequence>
<dbReference type="GO" id="GO:0000976">
    <property type="term" value="F:transcription cis-regulatory region binding"/>
    <property type="evidence" value="ECO:0007669"/>
    <property type="project" value="TreeGrafter"/>
</dbReference>
<dbReference type="Proteomes" id="UP000293142">
    <property type="component" value="Unassembled WGS sequence"/>
</dbReference>
<evidence type="ECO:0000256" key="3">
    <source>
        <dbReference type="ARBA" id="ARBA00023125"/>
    </source>
</evidence>
<dbReference type="EMBL" id="SIRE01000008">
    <property type="protein sequence ID" value="TBL79035.1"/>
    <property type="molecule type" value="Genomic_DNA"/>
</dbReference>
<dbReference type="SUPFAM" id="SSF47413">
    <property type="entry name" value="lambda repressor-like DNA-binding domains"/>
    <property type="match status" value="1"/>
</dbReference>
<name>A0A4Q9DST7_9BACL</name>
<protein>
    <submittedName>
        <fullName evidence="6">LacI family transcriptional regulator</fullName>
    </submittedName>
</protein>
<dbReference type="InterPro" id="IPR010982">
    <property type="entry name" value="Lambda_DNA-bd_dom_sf"/>
</dbReference>
<gene>
    <name evidence="6" type="ORF">EYB31_12480</name>
</gene>
<keyword evidence="4" id="KW-0804">Transcription</keyword>
<keyword evidence="3" id="KW-0238">DNA-binding</keyword>
<dbReference type="InterPro" id="IPR000843">
    <property type="entry name" value="HTH_LacI"/>
</dbReference>
<reference evidence="6 7" key="1">
    <citation type="submission" date="2019-02" db="EMBL/GenBank/DDBJ databases">
        <title>Paenibacillus sp. nov., isolated from surface-sterilized tissue of Thalictrum simplex L.</title>
        <authorList>
            <person name="Tuo L."/>
        </authorList>
    </citation>
    <scope>NUCLEOTIDE SEQUENCE [LARGE SCALE GENOMIC DNA]</scope>
    <source>
        <strain evidence="6 7">N2SHLJ1</strain>
    </source>
</reference>
<dbReference type="AlphaFoldDB" id="A0A4Q9DST7"/>
<keyword evidence="1" id="KW-0678">Repressor</keyword>
<dbReference type="GO" id="GO:0003700">
    <property type="term" value="F:DNA-binding transcription factor activity"/>
    <property type="evidence" value="ECO:0007669"/>
    <property type="project" value="TreeGrafter"/>
</dbReference>
<dbReference type="CDD" id="cd01392">
    <property type="entry name" value="HTH_LacI"/>
    <property type="match status" value="1"/>
</dbReference>
<dbReference type="PROSITE" id="PS50932">
    <property type="entry name" value="HTH_LACI_2"/>
    <property type="match status" value="1"/>
</dbReference>
<dbReference type="CDD" id="cd06267">
    <property type="entry name" value="PBP1_LacI_sugar_binding-like"/>
    <property type="match status" value="1"/>
</dbReference>
<evidence type="ECO:0000259" key="5">
    <source>
        <dbReference type="PROSITE" id="PS50932"/>
    </source>
</evidence>
<organism evidence="6 7">
    <name type="scientific">Paenibacillus thalictri</name>
    <dbReference type="NCBI Taxonomy" id="2527873"/>
    <lineage>
        <taxon>Bacteria</taxon>
        <taxon>Bacillati</taxon>
        <taxon>Bacillota</taxon>
        <taxon>Bacilli</taxon>
        <taxon>Bacillales</taxon>
        <taxon>Paenibacillaceae</taxon>
        <taxon>Paenibacillus</taxon>
    </lineage>
</organism>
<dbReference type="SMART" id="SM00354">
    <property type="entry name" value="HTH_LACI"/>
    <property type="match status" value="1"/>
</dbReference>
<dbReference type="RefSeq" id="WP_131013671.1">
    <property type="nucleotide sequence ID" value="NZ_SIRE01000008.1"/>
</dbReference>
<evidence type="ECO:0000313" key="7">
    <source>
        <dbReference type="Proteomes" id="UP000293142"/>
    </source>
</evidence>
<dbReference type="Gene3D" id="3.40.50.2300">
    <property type="match status" value="2"/>
</dbReference>
<dbReference type="PANTHER" id="PTHR30146">
    <property type="entry name" value="LACI-RELATED TRANSCRIPTIONAL REPRESSOR"/>
    <property type="match status" value="1"/>
</dbReference>
<evidence type="ECO:0000313" key="6">
    <source>
        <dbReference type="EMBL" id="TBL79035.1"/>
    </source>
</evidence>
<proteinExistence type="predicted"/>
<dbReference type="Pfam" id="PF00356">
    <property type="entry name" value="LacI"/>
    <property type="match status" value="1"/>
</dbReference>
<dbReference type="Pfam" id="PF13377">
    <property type="entry name" value="Peripla_BP_3"/>
    <property type="match status" value="1"/>
</dbReference>
<evidence type="ECO:0000256" key="4">
    <source>
        <dbReference type="ARBA" id="ARBA00023163"/>
    </source>
</evidence>